<evidence type="ECO:0000313" key="1">
    <source>
        <dbReference type="EMBL" id="RVT39071.1"/>
    </source>
</evidence>
<evidence type="ECO:0000313" key="2">
    <source>
        <dbReference type="Proteomes" id="UP000282977"/>
    </source>
</evidence>
<comment type="caution">
    <text evidence="1">The sequence shown here is derived from an EMBL/GenBank/DDBJ whole genome shotgun (WGS) entry which is preliminary data.</text>
</comment>
<dbReference type="AlphaFoldDB" id="A0A437J3M6"/>
<sequence>MIPQRDLSRIANGLLKPRGRRVPEAVIERDYCLAWFLTGLAQHPLREFLAFKGGTALRRCWFENYRFSEDLDFSLIKPIELDTILSGLDEIFAIVEAASGINMAYDRPDRHGHQNTHTFYLSYKGPLPARSDVKVDITINEVFCFPLADRPILRTFEEFADLPEGPTILAYSLAEIFVEKLAALSDKARTEPRDLYDLWNLLEERDIRPAEYLAEFSQKLALRERMPNGIAAAIAAKEKRLSTLWTGRLQQQMSDLPPFEGVFREVMRVLRDADLPE</sequence>
<organism evidence="1 2">
    <name type="scientific">Sphingobium algorifonticola</name>
    <dbReference type="NCBI Taxonomy" id="2008318"/>
    <lineage>
        <taxon>Bacteria</taxon>
        <taxon>Pseudomonadati</taxon>
        <taxon>Pseudomonadota</taxon>
        <taxon>Alphaproteobacteria</taxon>
        <taxon>Sphingomonadales</taxon>
        <taxon>Sphingomonadaceae</taxon>
        <taxon>Sphingobium</taxon>
    </lineage>
</organism>
<dbReference type="InterPro" id="IPR014942">
    <property type="entry name" value="AbiEii"/>
</dbReference>
<keyword evidence="2" id="KW-1185">Reference proteome</keyword>
<name>A0A437J3M6_9SPHN</name>
<gene>
    <name evidence="1" type="ORF">ENE74_16590</name>
</gene>
<dbReference type="Proteomes" id="UP000282977">
    <property type="component" value="Unassembled WGS sequence"/>
</dbReference>
<protein>
    <submittedName>
        <fullName evidence="1">Nucleotidyl transferase AbiEii/AbiGii toxin family protein</fullName>
    </submittedName>
</protein>
<dbReference type="Pfam" id="PF08843">
    <property type="entry name" value="AbiEii"/>
    <property type="match status" value="1"/>
</dbReference>
<accession>A0A437J3M6</accession>
<keyword evidence="1" id="KW-0808">Transferase</keyword>
<dbReference type="GO" id="GO:0016740">
    <property type="term" value="F:transferase activity"/>
    <property type="evidence" value="ECO:0007669"/>
    <property type="project" value="UniProtKB-KW"/>
</dbReference>
<dbReference type="RefSeq" id="WP_127691985.1">
    <property type="nucleotide sequence ID" value="NZ_RZUL01000011.1"/>
</dbReference>
<dbReference type="OrthoDB" id="1550603at2"/>
<reference evidence="1 2" key="1">
    <citation type="submission" date="2019-01" db="EMBL/GenBank/DDBJ databases">
        <authorList>
            <person name="Chen W.-M."/>
        </authorList>
    </citation>
    <scope>NUCLEOTIDE SEQUENCE [LARGE SCALE GENOMIC DNA]</scope>
    <source>
        <strain evidence="1 2">TLA-22</strain>
    </source>
</reference>
<dbReference type="Gene3D" id="3.10.450.620">
    <property type="entry name" value="JHP933, nucleotidyltransferase-like core domain"/>
    <property type="match status" value="1"/>
</dbReference>
<dbReference type="EMBL" id="RZUL01000011">
    <property type="protein sequence ID" value="RVT39071.1"/>
    <property type="molecule type" value="Genomic_DNA"/>
</dbReference>
<proteinExistence type="predicted"/>